<name>A0A2R4CC67_9BURK</name>
<evidence type="ECO:0000256" key="2">
    <source>
        <dbReference type="ARBA" id="ARBA00004429"/>
    </source>
</evidence>
<feature type="region of interest" description="Disordered" evidence="8">
    <location>
        <begin position="371"/>
        <end position="396"/>
    </location>
</feature>
<dbReference type="InterPro" id="IPR003661">
    <property type="entry name" value="HisK_dim/P_dom"/>
</dbReference>
<dbReference type="SMART" id="SM00387">
    <property type="entry name" value="HATPase_c"/>
    <property type="match status" value="1"/>
</dbReference>
<dbReference type="InterPro" id="IPR000014">
    <property type="entry name" value="PAS"/>
</dbReference>
<dbReference type="Pfam" id="PF00512">
    <property type="entry name" value="HisKA"/>
    <property type="match status" value="1"/>
</dbReference>
<dbReference type="EMBL" id="CP028324">
    <property type="protein sequence ID" value="AVR97078.1"/>
    <property type="molecule type" value="Genomic_DNA"/>
</dbReference>
<dbReference type="Pfam" id="PF02518">
    <property type="entry name" value="HATPase_c"/>
    <property type="match status" value="1"/>
</dbReference>
<protein>
    <recommendedName>
        <fullName evidence="3">histidine kinase</fullName>
        <ecNumber evidence="3">2.7.13.3</ecNumber>
    </recommendedName>
</protein>
<accession>A0A2R4CC67</accession>
<dbReference type="CDD" id="cd00082">
    <property type="entry name" value="HisKA"/>
    <property type="match status" value="1"/>
</dbReference>
<dbReference type="Gene3D" id="3.30.450.20">
    <property type="entry name" value="PAS domain"/>
    <property type="match status" value="1"/>
</dbReference>
<evidence type="ECO:0000256" key="5">
    <source>
        <dbReference type="ARBA" id="ARBA00022679"/>
    </source>
</evidence>
<reference evidence="10 11" key="1">
    <citation type="submission" date="2018-03" db="EMBL/GenBank/DDBJ databases">
        <title>Massilia armeniaca sp. nov., isolated from desert soil.</title>
        <authorList>
            <person name="Huang H."/>
            <person name="Ren M."/>
        </authorList>
    </citation>
    <scope>NUCLEOTIDE SEQUENCE [LARGE SCALE GENOMIC DNA]</scope>
    <source>
        <strain evidence="10 11">ZMN-3</strain>
    </source>
</reference>
<evidence type="ECO:0000256" key="6">
    <source>
        <dbReference type="ARBA" id="ARBA00022777"/>
    </source>
</evidence>
<keyword evidence="6" id="KW-0418">Kinase</keyword>
<evidence type="ECO:0000256" key="7">
    <source>
        <dbReference type="SAM" id="Coils"/>
    </source>
</evidence>
<dbReference type="InterPro" id="IPR005467">
    <property type="entry name" value="His_kinase_dom"/>
</dbReference>
<dbReference type="InterPro" id="IPR004358">
    <property type="entry name" value="Sig_transdc_His_kin-like_C"/>
</dbReference>
<dbReference type="InterPro" id="IPR035965">
    <property type="entry name" value="PAS-like_dom_sf"/>
</dbReference>
<feature type="domain" description="Histidine kinase" evidence="9">
    <location>
        <begin position="160"/>
        <end position="378"/>
    </location>
</feature>
<dbReference type="Gene3D" id="1.10.287.130">
    <property type="match status" value="1"/>
</dbReference>
<proteinExistence type="predicted"/>
<evidence type="ECO:0000256" key="3">
    <source>
        <dbReference type="ARBA" id="ARBA00012438"/>
    </source>
</evidence>
<keyword evidence="5" id="KW-0808">Transferase</keyword>
<evidence type="ECO:0000256" key="8">
    <source>
        <dbReference type="SAM" id="MobiDB-lite"/>
    </source>
</evidence>
<dbReference type="SUPFAM" id="SSF47384">
    <property type="entry name" value="Homodimeric domain of signal transducing histidine kinase"/>
    <property type="match status" value="1"/>
</dbReference>
<dbReference type="FunFam" id="3.30.565.10:FF:000006">
    <property type="entry name" value="Sensor histidine kinase WalK"/>
    <property type="match status" value="1"/>
</dbReference>
<evidence type="ECO:0000313" key="11">
    <source>
        <dbReference type="Proteomes" id="UP000240505"/>
    </source>
</evidence>
<keyword evidence="7" id="KW-0175">Coiled coil</keyword>
<dbReference type="Gene3D" id="3.30.565.10">
    <property type="entry name" value="Histidine kinase-like ATPase, C-terminal domain"/>
    <property type="match status" value="1"/>
</dbReference>
<evidence type="ECO:0000256" key="4">
    <source>
        <dbReference type="ARBA" id="ARBA00022553"/>
    </source>
</evidence>
<dbReference type="KEGG" id="masz:C9I28_16565"/>
<dbReference type="PANTHER" id="PTHR43547:SF2">
    <property type="entry name" value="HYBRID SIGNAL TRANSDUCTION HISTIDINE KINASE C"/>
    <property type="match status" value="1"/>
</dbReference>
<dbReference type="InterPro" id="IPR003594">
    <property type="entry name" value="HATPase_dom"/>
</dbReference>
<evidence type="ECO:0000313" key="10">
    <source>
        <dbReference type="EMBL" id="AVR97078.1"/>
    </source>
</evidence>
<comment type="subcellular location">
    <subcellularLocation>
        <location evidence="2">Cell inner membrane</location>
        <topology evidence="2">Multi-pass membrane protein</topology>
    </subcellularLocation>
</comment>
<gene>
    <name evidence="10" type="ORF">C9I28_16565</name>
</gene>
<dbReference type="InterPro" id="IPR036890">
    <property type="entry name" value="HATPase_C_sf"/>
</dbReference>
<dbReference type="EC" id="2.7.13.3" evidence="3"/>
<dbReference type="PANTHER" id="PTHR43547">
    <property type="entry name" value="TWO-COMPONENT HISTIDINE KINASE"/>
    <property type="match status" value="1"/>
</dbReference>
<dbReference type="PROSITE" id="PS50109">
    <property type="entry name" value="HIS_KIN"/>
    <property type="match status" value="1"/>
</dbReference>
<comment type="catalytic activity">
    <reaction evidence="1">
        <text>ATP + protein L-histidine = ADP + protein N-phospho-L-histidine.</text>
        <dbReference type="EC" id="2.7.13.3"/>
    </reaction>
</comment>
<sequence>MAQAEHGSWDDRDIAAFGALMLGGTRHFGVVFFDAQRRITGWSCGAYAITGWSDVETLGQSTSLLFTPEDRARKLDEHEASAATVVGVAEDERWHLRKDGTRFWSSGLTLPLRATPQPGESAFVKVFRDATHLRGRAKTLENLLQEHEQTQQERERFLATIVHEMRNPLSPLKMSVQLLQRQGDGAGHLAEPLRVIGRQVDCLERLVEDLVDLTRVHKGKLAVEYGIVELQAFLREALDTCREAARMRGVALHMVAPTVPIYLEADAGRMQQVVVNLCNNAIKFTQRGGNAWLTATVDQSHVVLTVRDDGRGITADLLPRIFEVFTQAGDSPSGRGAGLGIGLALVKEIVSLHQGSVEVRSAGAGKGSEFVVRIPQHKPNQPNQPARPGAQPEDGP</sequence>
<evidence type="ECO:0000256" key="1">
    <source>
        <dbReference type="ARBA" id="ARBA00000085"/>
    </source>
</evidence>
<dbReference type="AlphaFoldDB" id="A0A2R4CC67"/>
<dbReference type="PRINTS" id="PR00344">
    <property type="entry name" value="BCTRLSENSOR"/>
</dbReference>
<keyword evidence="4" id="KW-0597">Phosphoprotein</keyword>
<dbReference type="InterPro" id="IPR013767">
    <property type="entry name" value="PAS_fold"/>
</dbReference>
<evidence type="ECO:0000259" key="9">
    <source>
        <dbReference type="PROSITE" id="PS50109"/>
    </source>
</evidence>
<dbReference type="SUPFAM" id="SSF55785">
    <property type="entry name" value="PYP-like sensor domain (PAS domain)"/>
    <property type="match status" value="1"/>
</dbReference>
<dbReference type="RefSeq" id="WP_107142427.1">
    <property type="nucleotide sequence ID" value="NZ_CP028324.1"/>
</dbReference>
<dbReference type="Proteomes" id="UP000240505">
    <property type="component" value="Chromosome"/>
</dbReference>
<feature type="coiled-coil region" evidence="7">
    <location>
        <begin position="130"/>
        <end position="160"/>
    </location>
</feature>
<dbReference type="GO" id="GO:0000155">
    <property type="term" value="F:phosphorelay sensor kinase activity"/>
    <property type="evidence" value="ECO:0007669"/>
    <property type="project" value="InterPro"/>
</dbReference>
<dbReference type="Pfam" id="PF00989">
    <property type="entry name" value="PAS"/>
    <property type="match status" value="1"/>
</dbReference>
<dbReference type="SUPFAM" id="SSF55874">
    <property type="entry name" value="ATPase domain of HSP90 chaperone/DNA topoisomerase II/histidine kinase"/>
    <property type="match status" value="1"/>
</dbReference>
<dbReference type="SMART" id="SM00388">
    <property type="entry name" value="HisKA"/>
    <property type="match status" value="1"/>
</dbReference>
<organism evidence="10 11">
    <name type="scientific">Pseudoduganella armeniaca</name>
    <dbReference type="NCBI Taxonomy" id="2072590"/>
    <lineage>
        <taxon>Bacteria</taxon>
        <taxon>Pseudomonadati</taxon>
        <taxon>Pseudomonadota</taxon>
        <taxon>Betaproteobacteria</taxon>
        <taxon>Burkholderiales</taxon>
        <taxon>Oxalobacteraceae</taxon>
        <taxon>Telluria group</taxon>
        <taxon>Pseudoduganella</taxon>
    </lineage>
</organism>
<keyword evidence="11" id="KW-1185">Reference proteome</keyword>
<dbReference type="GO" id="GO:0006355">
    <property type="term" value="P:regulation of DNA-templated transcription"/>
    <property type="evidence" value="ECO:0007669"/>
    <property type="project" value="InterPro"/>
</dbReference>
<dbReference type="InterPro" id="IPR036097">
    <property type="entry name" value="HisK_dim/P_sf"/>
</dbReference>
<dbReference type="OrthoDB" id="9770795at2"/>
<dbReference type="NCBIfam" id="TIGR00229">
    <property type="entry name" value="sensory_box"/>
    <property type="match status" value="1"/>
</dbReference>
<dbReference type="CDD" id="cd00130">
    <property type="entry name" value="PAS"/>
    <property type="match status" value="1"/>
</dbReference>
<dbReference type="GO" id="GO:0005886">
    <property type="term" value="C:plasma membrane"/>
    <property type="evidence" value="ECO:0007669"/>
    <property type="project" value="UniProtKB-SubCell"/>
</dbReference>